<evidence type="ECO:0000313" key="1">
    <source>
        <dbReference type="EMBL" id="PMD26989.1"/>
    </source>
</evidence>
<evidence type="ECO:0000313" key="2">
    <source>
        <dbReference type="Proteomes" id="UP000235672"/>
    </source>
</evidence>
<dbReference type="InterPro" id="IPR036397">
    <property type="entry name" value="RNaseH_sf"/>
</dbReference>
<protein>
    <recommendedName>
        <fullName evidence="3">Transposase Tc1-like domain-containing protein</fullName>
    </recommendedName>
</protein>
<accession>A0A2J6QL70</accession>
<evidence type="ECO:0008006" key="3">
    <source>
        <dbReference type="Google" id="ProtNLM"/>
    </source>
</evidence>
<sequence>KYSVRTLERRLKQRGYFRYTAYQKPYLTKAQIIARYLWAMAYIFWYTEWLKVLWSDKVTFLIGGRTAKEKVTRKRGECHCETCIQYQLHRGHTIPVNIWGAIGY</sequence>
<dbReference type="EMBL" id="KZ613466">
    <property type="protein sequence ID" value="PMD26989.1"/>
    <property type="molecule type" value="Genomic_DNA"/>
</dbReference>
<proteinExistence type="predicted"/>
<dbReference type="Proteomes" id="UP000235672">
    <property type="component" value="Unassembled WGS sequence"/>
</dbReference>
<name>A0A2J6QL70_9HELO</name>
<keyword evidence="2" id="KW-1185">Reference proteome</keyword>
<dbReference type="OrthoDB" id="3519926at2759"/>
<reference evidence="1 2" key="1">
    <citation type="submission" date="2016-05" db="EMBL/GenBank/DDBJ databases">
        <title>A degradative enzymes factory behind the ericoid mycorrhizal symbiosis.</title>
        <authorList>
            <consortium name="DOE Joint Genome Institute"/>
            <person name="Martino E."/>
            <person name="Morin E."/>
            <person name="Grelet G."/>
            <person name="Kuo A."/>
            <person name="Kohler A."/>
            <person name="Daghino S."/>
            <person name="Barry K."/>
            <person name="Choi C."/>
            <person name="Cichocki N."/>
            <person name="Clum A."/>
            <person name="Copeland A."/>
            <person name="Hainaut M."/>
            <person name="Haridas S."/>
            <person name="Labutti K."/>
            <person name="Lindquist E."/>
            <person name="Lipzen A."/>
            <person name="Khouja H.-R."/>
            <person name="Murat C."/>
            <person name="Ohm R."/>
            <person name="Olson A."/>
            <person name="Spatafora J."/>
            <person name="Veneault-Fourrey C."/>
            <person name="Henrissat B."/>
            <person name="Grigoriev I."/>
            <person name="Martin F."/>
            <person name="Perotto S."/>
        </authorList>
    </citation>
    <scope>NUCLEOTIDE SEQUENCE [LARGE SCALE GENOMIC DNA]</scope>
    <source>
        <strain evidence="1 2">UAMH 7357</strain>
    </source>
</reference>
<dbReference type="Gene3D" id="3.30.420.10">
    <property type="entry name" value="Ribonuclease H-like superfamily/Ribonuclease H"/>
    <property type="match status" value="1"/>
</dbReference>
<feature type="non-terminal residue" evidence="1">
    <location>
        <position position="1"/>
    </location>
</feature>
<organism evidence="1 2">
    <name type="scientific">Hyaloscypha hepaticicola</name>
    <dbReference type="NCBI Taxonomy" id="2082293"/>
    <lineage>
        <taxon>Eukaryota</taxon>
        <taxon>Fungi</taxon>
        <taxon>Dikarya</taxon>
        <taxon>Ascomycota</taxon>
        <taxon>Pezizomycotina</taxon>
        <taxon>Leotiomycetes</taxon>
        <taxon>Helotiales</taxon>
        <taxon>Hyaloscyphaceae</taxon>
        <taxon>Hyaloscypha</taxon>
    </lineage>
</organism>
<dbReference type="AlphaFoldDB" id="A0A2J6QL70"/>
<dbReference type="GO" id="GO:0003676">
    <property type="term" value="F:nucleic acid binding"/>
    <property type="evidence" value="ECO:0007669"/>
    <property type="project" value="InterPro"/>
</dbReference>
<gene>
    <name evidence="1" type="ORF">NA56DRAFT_545118</name>
</gene>
<feature type="non-terminal residue" evidence="1">
    <location>
        <position position="104"/>
    </location>
</feature>